<sequence length="91" mass="9568">MHRQPEIADMPKPAETTDSPQVPSEADLEAQAAELEAAAGQAIEACGGDPVAAVRALIVANSLLEEEAERVYAAAGSWGYLRGRKLPPKTI</sequence>
<protein>
    <submittedName>
        <fullName evidence="2">Uncharacterized protein</fullName>
    </submittedName>
</protein>
<dbReference type="KEGG" id="rpd:RPD_2117"/>
<evidence type="ECO:0000313" key="3">
    <source>
        <dbReference type="Proteomes" id="UP000001818"/>
    </source>
</evidence>
<dbReference type="EMBL" id="CP000283">
    <property type="protein sequence ID" value="ABE39352.1"/>
    <property type="molecule type" value="Genomic_DNA"/>
</dbReference>
<proteinExistence type="predicted"/>
<dbReference type="Proteomes" id="UP000001818">
    <property type="component" value="Chromosome"/>
</dbReference>
<feature type="region of interest" description="Disordered" evidence="1">
    <location>
        <begin position="1"/>
        <end position="25"/>
    </location>
</feature>
<accession>Q138Y7</accession>
<name>Q138Y7_RHOPS</name>
<dbReference type="BioCyc" id="RPAL316057:RPD_RS10635-MONOMER"/>
<dbReference type="AlphaFoldDB" id="Q138Y7"/>
<gene>
    <name evidence="2" type="ordered locus">RPD_2117</name>
</gene>
<evidence type="ECO:0000256" key="1">
    <source>
        <dbReference type="SAM" id="MobiDB-lite"/>
    </source>
</evidence>
<organism evidence="2 3">
    <name type="scientific">Rhodopseudomonas palustris (strain BisB5)</name>
    <dbReference type="NCBI Taxonomy" id="316057"/>
    <lineage>
        <taxon>Bacteria</taxon>
        <taxon>Pseudomonadati</taxon>
        <taxon>Pseudomonadota</taxon>
        <taxon>Alphaproteobacteria</taxon>
        <taxon>Hyphomicrobiales</taxon>
        <taxon>Nitrobacteraceae</taxon>
        <taxon>Rhodopseudomonas</taxon>
    </lineage>
</organism>
<evidence type="ECO:0000313" key="2">
    <source>
        <dbReference type="EMBL" id="ABE39352.1"/>
    </source>
</evidence>
<dbReference type="HOGENOM" id="CLU_187698_0_0_5"/>
<reference evidence="2 3" key="1">
    <citation type="submission" date="2006-03" db="EMBL/GenBank/DDBJ databases">
        <title>Complete sequence of Rhodopseudomonas palustris BisB5.</title>
        <authorList>
            <consortium name="US DOE Joint Genome Institute"/>
            <person name="Copeland A."/>
            <person name="Lucas S."/>
            <person name="Lapidus A."/>
            <person name="Barry K."/>
            <person name="Detter J.C."/>
            <person name="Glavina del Rio T."/>
            <person name="Hammon N."/>
            <person name="Israni S."/>
            <person name="Dalin E."/>
            <person name="Tice H."/>
            <person name="Pitluck S."/>
            <person name="Chain P."/>
            <person name="Malfatti S."/>
            <person name="Shin M."/>
            <person name="Vergez L."/>
            <person name="Schmutz J."/>
            <person name="Larimer F."/>
            <person name="Land M."/>
            <person name="Hauser L."/>
            <person name="Pelletier D.A."/>
            <person name="Kyrpides N."/>
            <person name="Lykidis A."/>
            <person name="Oda Y."/>
            <person name="Harwood C.S."/>
            <person name="Richardson P."/>
        </authorList>
    </citation>
    <scope>NUCLEOTIDE SEQUENCE [LARGE SCALE GENOMIC DNA]</scope>
    <source>
        <strain evidence="2 3">BisB5</strain>
    </source>
</reference>
<dbReference type="eggNOG" id="ENOG50302QD">
    <property type="taxonomic scope" value="Bacteria"/>
</dbReference>